<organism evidence="2 3">
    <name type="scientific">Microbulbifer donghaiensis</name>
    <dbReference type="NCBI Taxonomy" id="494016"/>
    <lineage>
        <taxon>Bacteria</taxon>
        <taxon>Pseudomonadati</taxon>
        <taxon>Pseudomonadota</taxon>
        <taxon>Gammaproteobacteria</taxon>
        <taxon>Cellvibrionales</taxon>
        <taxon>Microbulbiferaceae</taxon>
        <taxon>Microbulbifer</taxon>
    </lineage>
</organism>
<dbReference type="Gene3D" id="2.40.70.10">
    <property type="entry name" value="Acid Proteases"/>
    <property type="match status" value="1"/>
</dbReference>
<dbReference type="PANTHER" id="PTHR38037">
    <property type="entry name" value="ZN_PROTEASE DOMAIN-CONTAINING PROTEIN"/>
    <property type="match status" value="1"/>
</dbReference>
<dbReference type="STRING" id="494016.SAMN04487965_2163"/>
<dbReference type="EMBL" id="FQVA01000002">
    <property type="protein sequence ID" value="SHF52966.1"/>
    <property type="molecule type" value="Genomic_DNA"/>
</dbReference>
<sequence length="233" mass="25413">MRTFSPLWLLLVSQLLVGCESLHFPWEKGAATVVPGTETVEASQPVGPGAQCPEPVAVVCAEPEVKVVERVIERRFEKVVEVPVAKDKLVLGAVETVSIEPGGLFLESVIDTGSATSTLSAQELTRFERDGKEWVRLKLAPPDSGAEADLTTVELPIKRHIRVARPGFESQRRPVVEMSLTVGEVTHMVEVNLTDRSGSDMPMRIGRNFLKDAAVVDVSRRNVQGEPKAPNTK</sequence>
<dbReference type="PROSITE" id="PS51257">
    <property type="entry name" value="PROKAR_LIPOPROTEIN"/>
    <property type="match status" value="1"/>
</dbReference>
<evidence type="ECO:0000313" key="3">
    <source>
        <dbReference type="Proteomes" id="UP000184170"/>
    </source>
</evidence>
<proteinExistence type="predicted"/>
<gene>
    <name evidence="2" type="ORF">SAMN04487965_2163</name>
</gene>
<dbReference type="InterPro" id="IPR008503">
    <property type="entry name" value="Asp_endopeptidase"/>
</dbReference>
<evidence type="ECO:0000259" key="1">
    <source>
        <dbReference type="Pfam" id="PF05618"/>
    </source>
</evidence>
<dbReference type="Proteomes" id="UP000184170">
    <property type="component" value="Unassembled WGS sequence"/>
</dbReference>
<dbReference type="AlphaFoldDB" id="A0A1M5CE70"/>
<protein>
    <submittedName>
        <fullName evidence="2">Uncharacterized conserved protein</fullName>
    </submittedName>
</protein>
<feature type="domain" description="Retropepsin-like aspartic endopeptidase" evidence="1">
    <location>
        <begin position="90"/>
        <end position="226"/>
    </location>
</feature>
<name>A0A1M5CE70_9GAMM</name>
<dbReference type="OrthoDB" id="8546610at2"/>
<dbReference type="Pfam" id="PF05618">
    <property type="entry name" value="Zn_protease"/>
    <property type="match status" value="1"/>
</dbReference>
<dbReference type="PANTHER" id="PTHR38037:SF2">
    <property type="entry name" value="ATP-DEPENDENT ZINC PROTEASE DOMAIN-CONTAINING PROTEIN-RELATED"/>
    <property type="match status" value="1"/>
</dbReference>
<dbReference type="RefSeq" id="WP_084535919.1">
    <property type="nucleotide sequence ID" value="NZ_FQVA01000002.1"/>
</dbReference>
<dbReference type="InterPro" id="IPR021109">
    <property type="entry name" value="Peptidase_aspartic_dom_sf"/>
</dbReference>
<reference evidence="3" key="1">
    <citation type="submission" date="2016-11" db="EMBL/GenBank/DDBJ databases">
        <authorList>
            <person name="Varghese N."/>
            <person name="Submissions S."/>
        </authorList>
    </citation>
    <scope>NUCLEOTIDE SEQUENCE [LARGE SCALE GENOMIC DNA]</scope>
    <source>
        <strain evidence="3">CGMCC 1.7063</strain>
    </source>
</reference>
<dbReference type="SUPFAM" id="SSF50630">
    <property type="entry name" value="Acid proteases"/>
    <property type="match status" value="1"/>
</dbReference>
<evidence type="ECO:0000313" key="2">
    <source>
        <dbReference type="EMBL" id="SHF52966.1"/>
    </source>
</evidence>
<accession>A0A1M5CE70</accession>
<keyword evidence="3" id="KW-1185">Reference proteome</keyword>